<comment type="similarity">
    <text evidence="1">Belongs to the asp23 family.</text>
</comment>
<evidence type="ECO:0000313" key="2">
    <source>
        <dbReference type="EMBL" id="MBC5717765.1"/>
    </source>
</evidence>
<evidence type="ECO:0000313" key="3">
    <source>
        <dbReference type="Proteomes" id="UP000602260"/>
    </source>
</evidence>
<gene>
    <name evidence="2" type="ORF">H8S55_10585</name>
</gene>
<evidence type="ECO:0000256" key="1">
    <source>
        <dbReference type="ARBA" id="ARBA00005721"/>
    </source>
</evidence>
<dbReference type="Pfam" id="PF03780">
    <property type="entry name" value="Asp23"/>
    <property type="match status" value="1"/>
</dbReference>
<dbReference type="RefSeq" id="WP_147562613.1">
    <property type="nucleotide sequence ID" value="NZ_JACOPN010000007.1"/>
</dbReference>
<reference evidence="2" key="1">
    <citation type="submission" date="2020-08" db="EMBL/GenBank/DDBJ databases">
        <title>Genome public.</title>
        <authorList>
            <person name="Liu C."/>
            <person name="Sun Q."/>
        </authorList>
    </citation>
    <scope>NUCLEOTIDE SEQUENCE</scope>
    <source>
        <strain evidence="2">BX5</strain>
    </source>
</reference>
<dbReference type="EMBL" id="JACOPN010000007">
    <property type="protein sequence ID" value="MBC5717765.1"/>
    <property type="molecule type" value="Genomic_DNA"/>
</dbReference>
<organism evidence="2 3">
    <name type="scientific">Flintibacter faecis</name>
    <dbReference type="NCBI Taxonomy" id="2763047"/>
    <lineage>
        <taxon>Bacteria</taxon>
        <taxon>Bacillati</taxon>
        <taxon>Bacillota</taxon>
        <taxon>Clostridia</taxon>
        <taxon>Eubacteriales</taxon>
        <taxon>Flintibacter</taxon>
    </lineage>
</organism>
<keyword evidence="3" id="KW-1185">Reference proteome</keyword>
<dbReference type="Proteomes" id="UP000602260">
    <property type="component" value="Unassembled WGS sequence"/>
</dbReference>
<proteinExistence type="inferred from homology"/>
<dbReference type="PANTHER" id="PTHR34297">
    <property type="entry name" value="HYPOTHETICAL CYTOSOLIC PROTEIN-RELATED"/>
    <property type="match status" value="1"/>
</dbReference>
<name>A0A8J6MBF4_9FIRM</name>
<dbReference type="InterPro" id="IPR005531">
    <property type="entry name" value="Asp23"/>
</dbReference>
<sequence length="115" mass="12404">MKLQNDLGEIRISSEVFTAVTGSAATNCYGVKGMAVRSTTDGLVHLLKRESMAKGVKVYYNDDGTVAIELHIIVENGVNLTAVCHSIMSQVRYVVSSTTGVDVSTVDVYVDSVRF</sequence>
<dbReference type="PANTHER" id="PTHR34297:SF2">
    <property type="entry name" value="ASP23_GLS24 FAMILY ENVELOPE STRESS RESPONSE PROTEIN"/>
    <property type="match status" value="1"/>
</dbReference>
<comment type="caution">
    <text evidence="2">The sequence shown here is derived from an EMBL/GenBank/DDBJ whole genome shotgun (WGS) entry which is preliminary data.</text>
</comment>
<protein>
    <submittedName>
        <fullName evidence="2">Asp23/Gls24 family envelope stress response protein</fullName>
    </submittedName>
</protein>
<accession>A0A8J6MBF4</accession>
<dbReference type="AlphaFoldDB" id="A0A8J6MBF4"/>